<dbReference type="RefSeq" id="WP_152918171.1">
    <property type="nucleotide sequence ID" value="NZ_BBZA01000199.1"/>
</dbReference>
<accession>A0A0N0RFR2</accession>
<evidence type="ECO:0000313" key="3">
    <source>
        <dbReference type="Proteomes" id="UP000037784"/>
    </source>
</evidence>
<organism evidence="2 3">
    <name type="scientific">Ardenticatena maritima</name>
    <dbReference type="NCBI Taxonomy" id="872965"/>
    <lineage>
        <taxon>Bacteria</taxon>
        <taxon>Bacillati</taxon>
        <taxon>Chloroflexota</taxon>
        <taxon>Ardenticatenia</taxon>
        <taxon>Ardenticatenales</taxon>
        <taxon>Ardenticatenaceae</taxon>
        <taxon>Ardenticatena</taxon>
    </lineage>
</organism>
<gene>
    <name evidence="2" type="ORF">ARMA_2307</name>
</gene>
<dbReference type="InParanoid" id="A0A0N0RFR2"/>
<comment type="caution">
    <text evidence="2">The sequence shown here is derived from an EMBL/GenBank/DDBJ whole genome shotgun (WGS) entry which is preliminary data.</text>
</comment>
<dbReference type="AlphaFoldDB" id="A0A0N0RFR2"/>
<reference evidence="3" key="2">
    <citation type="submission" date="2015-08" db="EMBL/GenBank/DDBJ databases">
        <title>Draft Genome Sequence of a Heterotrophic Facultative Anaerobic Bacterium Ardenticatena maritima Strain 110S.</title>
        <authorList>
            <person name="Kawaichi S."/>
            <person name="Yoshida T."/>
            <person name="Sako Y."/>
            <person name="Nakamura R."/>
        </authorList>
    </citation>
    <scope>NUCLEOTIDE SEQUENCE [LARGE SCALE GENOMIC DNA]</scope>
    <source>
        <strain evidence="3">110S</strain>
    </source>
</reference>
<feature type="region of interest" description="Disordered" evidence="1">
    <location>
        <begin position="15"/>
        <end position="37"/>
    </location>
</feature>
<protein>
    <submittedName>
        <fullName evidence="2">Uncharacterized protein</fullName>
    </submittedName>
</protein>
<keyword evidence="3" id="KW-1185">Reference proteome</keyword>
<dbReference type="Proteomes" id="UP000037784">
    <property type="component" value="Unassembled WGS sequence"/>
</dbReference>
<reference evidence="2 3" key="1">
    <citation type="journal article" date="2015" name="Genome Announc.">
        <title>Draft Genome Sequence of a Heterotrophic Facultative Anaerobic Thermophilic Bacterium, Ardenticatena maritima Strain 110ST.</title>
        <authorList>
            <person name="Kawaichi S."/>
            <person name="Yoshida T."/>
            <person name="Sako Y."/>
            <person name="Nakamura R."/>
        </authorList>
    </citation>
    <scope>NUCLEOTIDE SEQUENCE [LARGE SCALE GENOMIC DNA]</scope>
    <source>
        <strain evidence="2 3">110S</strain>
    </source>
</reference>
<sequence>MTSYKEHLKRRAEFRRRLLRAKDRRQPGRRPRNPTSERILSQLMVARYRRWLASGRLERLGPRRWRFNPNIPDLADAPPDTPK</sequence>
<name>A0A0N0RFR2_9CHLR</name>
<evidence type="ECO:0000313" key="2">
    <source>
        <dbReference type="EMBL" id="GAP63884.1"/>
    </source>
</evidence>
<evidence type="ECO:0000256" key="1">
    <source>
        <dbReference type="SAM" id="MobiDB-lite"/>
    </source>
</evidence>
<proteinExistence type="predicted"/>
<dbReference type="EMBL" id="BBZA01000199">
    <property type="protein sequence ID" value="GAP63884.1"/>
    <property type="molecule type" value="Genomic_DNA"/>
</dbReference>